<dbReference type="AlphaFoldDB" id="A0A8J4M2U4"/>
<name>A0A8J4M2U4_9BACL</name>
<comment type="caution">
    <text evidence="1">The sequence shown here is derived from an EMBL/GenBank/DDBJ whole genome shotgun (WGS) entry which is preliminary data.</text>
</comment>
<organism evidence="1 2">
    <name type="scientific">Xylanibacillus composti</name>
    <dbReference type="NCBI Taxonomy" id="1572762"/>
    <lineage>
        <taxon>Bacteria</taxon>
        <taxon>Bacillati</taxon>
        <taxon>Bacillota</taxon>
        <taxon>Bacilli</taxon>
        <taxon>Bacillales</taxon>
        <taxon>Paenibacillaceae</taxon>
        <taxon>Xylanibacillus</taxon>
    </lineage>
</organism>
<reference evidence="1" key="1">
    <citation type="submission" date="2021-04" db="EMBL/GenBank/DDBJ databases">
        <title>Draft genome sequence of Xylanibacillus composti strain K13.</title>
        <authorList>
            <person name="Uke A."/>
            <person name="Chhe C."/>
            <person name="Baramee S."/>
            <person name="Kosugi A."/>
        </authorList>
    </citation>
    <scope>NUCLEOTIDE SEQUENCE</scope>
    <source>
        <strain evidence="1">K13</strain>
    </source>
</reference>
<proteinExistence type="predicted"/>
<accession>A0A8J4M2U4</accession>
<gene>
    <name evidence="1" type="ORF">XYCOK13_29080</name>
</gene>
<evidence type="ECO:0000313" key="2">
    <source>
        <dbReference type="Proteomes" id="UP000677918"/>
    </source>
</evidence>
<keyword evidence="2" id="KW-1185">Reference proteome</keyword>
<dbReference type="EMBL" id="BOVK01000040">
    <property type="protein sequence ID" value="GIQ70084.1"/>
    <property type="molecule type" value="Genomic_DNA"/>
</dbReference>
<dbReference type="Proteomes" id="UP000677918">
    <property type="component" value="Unassembled WGS sequence"/>
</dbReference>
<dbReference type="RefSeq" id="WP_213412864.1">
    <property type="nucleotide sequence ID" value="NZ_BOVK01000040.1"/>
</dbReference>
<sequence>MKPLRVHIGLTSFPVFPQYVCESLDALPILGSVSSFGLGSGFDDRFYGWCLSAASNENSRGVAGPVEAMHYLIEFMITAEFVHAERLTRLAEFVKLLNRQARSTAETVRLDGARLSSYIKYIYVCILSDYIERMIFS</sequence>
<evidence type="ECO:0000313" key="1">
    <source>
        <dbReference type="EMBL" id="GIQ70084.1"/>
    </source>
</evidence>
<protein>
    <submittedName>
        <fullName evidence="1">Uncharacterized protein</fullName>
    </submittedName>
</protein>